<accession>A0A4U0VKA1</accession>
<keyword evidence="4 6" id="KW-1133">Transmembrane helix</keyword>
<keyword evidence="3 6" id="KW-0812">Transmembrane</keyword>
<dbReference type="OrthoDB" id="2985014at2759"/>
<evidence type="ECO:0000256" key="5">
    <source>
        <dbReference type="ARBA" id="ARBA00023136"/>
    </source>
</evidence>
<feature type="transmembrane region" description="Helical" evidence="6">
    <location>
        <begin position="92"/>
        <end position="113"/>
    </location>
</feature>
<dbReference type="FunFam" id="1.20.1250.20:FF:000013">
    <property type="entry name" value="MFS general substrate transporter"/>
    <property type="match status" value="1"/>
</dbReference>
<feature type="transmembrane region" description="Helical" evidence="6">
    <location>
        <begin position="255"/>
        <end position="274"/>
    </location>
</feature>
<comment type="subcellular location">
    <subcellularLocation>
        <location evidence="1">Membrane</location>
        <topology evidence="1">Multi-pass membrane protein</topology>
    </subcellularLocation>
</comment>
<evidence type="ECO:0000256" key="6">
    <source>
        <dbReference type="SAM" id="Phobius"/>
    </source>
</evidence>
<feature type="transmembrane region" description="Helical" evidence="6">
    <location>
        <begin position="164"/>
        <end position="184"/>
    </location>
</feature>
<gene>
    <name evidence="7" type="ORF">B0A54_00316</name>
</gene>
<dbReference type="PANTHER" id="PTHR43791">
    <property type="entry name" value="PERMEASE-RELATED"/>
    <property type="match status" value="1"/>
</dbReference>
<dbReference type="PANTHER" id="PTHR43791:SF36">
    <property type="entry name" value="TRANSPORTER, PUTATIVE (AFU_ORTHOLOGUE AFUA_6G08340)-RELATED"/>
    <property type="match status" value="1"/>
</dbReference>
<sequence length="377" mass="41902">MSGFEKNGSSDVAYQLEGLDPREKAERIAASFVPPTPEEERKVIQKLDRRLLPLVFVLYSLAVLDRSNLGNARLAGLTKSIDLSGNRYGLEAVPGSHVGLPTCILAVVVFFLLPDGITSARFLTERDKQIALHFVARNQRLDVGKQQGLRFREMLEGFKDPKSWIPGFCYFGCNVSYASLPLFVPTIISEMGKWSPAQSNGLSAPPYLLCFFYIITVCWLSDRFKMRGPFCALSATIGAIGFIILATATKTGARYFALFMAVQIFASVALLLAWTANIHATESKRAGGYVVLATIGQCGPLLGTNVFPDSEKPYFRKGMWISAAFCLLVAVLSLMLSTWLIFENRKMAREGVPEVEEYEDTSIARETGVHERHRYIW</sequence>
<feature type="transmembrane region" description="Helical" evidence="6">
    <location>
        <begin position="319"/>
        <end position="342"/>
    </location>
</feature>
<evidence type="ECO:0000256" key="1">
    <source>
        <dbReference type="ARBA" id="ARBA00004141"/>
    </source>
</evidence>
<dbReference type="SUPFAM" id="SSF103473">
    <property type="entry name" value="MFS general substrate transporter"/>
    <property type="match status" value="1"/>
</dbReference>
<dbReference type="EMBL" id="NAJP01000001">
    <property type="protein sequence ID" value="TKA49648.1"/>
    <property type="molecule type" value="Genomic_DNA"/>
</dbReference>
<evidence type="ECO:0008006" key="9">
    <source>
        <dbReference type="Google" id="ProtNLM"/>
    </source>
</evidence>
<proteinExistence type="predicted"/>
<keyword evidence="5 6" id="KW-0472">Membrane</keyword>
<organism evidence="7 8">
    <name type="scientific">Friedmanniomyces endolithicus</name>
    <dbReference type="NCBI Taxonomy" id="329885"/>
    <lineage>
        <taxon>Eukaryota</taxon>
        <taxon>Fungi</taxon>
        <taxon>Dikarya</taxon>
        <taxon>Ascomycota</taxon>
        <taxon>Pezizomycotina</taxon>
        <taxon>Dothideomycetes</taxon>
        <taxon>Dothideomycetidae</taxon>
        <taxon>Mycosphaerellales</taxon>
        <taxon>Teratosphaeriaceae</taxon>
        <taxon>Friedmanniomyces</taxon>
    </lineage>
</organism>
<dbReference type="AlphaFoldDB" id="A0A4U0VKA1"/>
<feature type="transmembrane region" description="Helical" evidence="6">
    <location>
        <begin position="286"/>
        <end position="307"/>
    </location>
</feature>
<feature type="transmembrane region" description="Helical" evidence="6">
    <location>
        <begin position="204"/>
        <end position="221"/>
    </location>
</feature>
<dbReference type="Gene3D" id="1.20.1250.20">
    <property type="entry name" value="MFS general substrate transporter like domains"/>
    <property type="match status" value="1"/>
</dbReference>
<dbReference type="STRING" id="329885.A0A4U0VKA1"/>
<dbReference type="InterPro" id="IPR036259">
    <property type="entry name" value="MFS_trans_sf"/>
</dbReference>
<dbReference type="GO" id="GO:0016020">
    <property type="term" value="C:membrane"/>
    <property type="evidence" value="ECO:0007669"/>
    <property type="project" value="UniProtKB-SubCell"/>
</dbReference>
<evidence type="ECO:0000256" key="4">
    <source>
        <dbReference type="ARBA" id="ARBA00022989"/>
    </source>
</evidence>
<feature type="transmembrane region" description="Helical" evidence="6">
    <location>
        <begin position="230"/>
        <end position="249"/>
    </location>
</feature>
<dbReference type="GO" id="GO:0022857">
    <property type="term" value="F:transmembrane transporter activity"/>
    <property type="evidence" value="ECO:0007669"/>
    <property type="project" value="TreeGrafter"/>
</dbReference>
<reference evidence="7 8" key="1">
    <citation type="submission" date="2017-03" db="EMBL/GenBank/DDBJ databases">
        <title>Genomes of endolithic fungi from Antarctica.</title>
        <authorList>
            <person name="Coleine C."/>
            <person name="Masonjones S."/>
            <person name="Stajich J.E."/>
        </authorList>
    </citation>
    <scope>NUCLEOTIDE SEQUENCE [LARGE SCALE GENOMIC DNA]</scope>
    <source>
        <strain evidence="7 8">CCFEE 5311</strain>
    </source>
</reference>
<name>A0A4U0VKA1_9PEZI</name>
<protein>
    <recommendedName>
        <fullName evidence="9">Major facilitator superfamily (MFS) profile domain-containing protein</fullName>
    </recommendedName>
</protein>
<evidence type="ECO:0000256" key="3">
    <source>
        <dbReference type="ARBA" id="ARBA00022692"/>
    </source>
</evidence>
<evidence type="ECO:0000313" key="8">
    <source>
        <dbReference type="Proteomes" id="UP000310066"/>
    </source>
</evidence>
<keyword evidence="2" id="KW-0813">Transport</keyword>
<comment type="caution">
    <text evidence="7">The sequence shown here is derived from an EMBL/GenBank/DDBJ whole genome shotgun (WGS) entry which is preliminary data.</text>
</comment>
<evidence type="ECO:0000256" key="2">
    <source>
        <dbReference type="ARBA" id="ARBA00022448"/>
    </source>
</evidence>
<dbReference type="Proteomes" id="UP000310066">
    <property type="component" value="Unassembled WGS sequence"/>
</dbReference>
<evidence type="ECO:0000313" key="7">
    <source>
        <dbReference type="EMBL" id="TKA49648.1"/>
    </source>
</evidence>